<dbReference type="AlphaFoldDB" id="L9Z172"/>
<keyword evidence="3" id="KW-1185">Reference proteome</keyword>
<gene>
    <name evidence="2" type="ORF">C486_10534</name>
</gene>
<dbReference type="EMBL" id="AOIJ01000051">
    <property type="protein sequence ID" value="ELY79432.1"/>
    <property type="molecule type" value="Genomic_DNA"/>
</dbReference>
<feature type="compositionally biased region" description="Basic and acidic residues" evidence="1">
    <location>
        <begin position="112"/>
        <end position="122"/>
    </location>
</feature>
<evidence type="ECO:0000313" key="3">
    <source>
        <dbReference type="Proteomes" id="UP000011592"/>
    </source>
</evidence>
<organism evidence="2 3">
    <name type="scientific">Natrinema gari JCM 14663</name>
    <dbReference type="NCBI Taxonomy" id="1230459"/>
    <lineage>
        <taxon>Archaea</taxon>
        <taxon>Methanobacteriati</taxon>
        <taxon>Methanobacteriota</taxon>
        <taxon>Stenosarchaea group</taxon>
        <taxon>Halobacteria</taxon>
        <taxon>Halobacteriales</taxon>
        <taxon>Natrialbaceae</taxon>
        <taxon>Natrinema</taxon>
    </lineage>
</organism>
<comment type="caution">
    <text evidence="2">The sequence shown here is derived from an EMBL/GenBank/DDBJ whole genome shotgun (WGS) entry which is preliminary data.</text>
</comment>
<evidence type="ECO:0000313" key="2">
    <source>
        <dbReference type="EMBL" id="ELY79432.1"/>
    </source>
</evidence>
<sequence length="122" mass="12695">MPDEPAAVVRKTESGVRRSDRGVRVAATPVASAVAVAVDSGRGLVSGATVPRADRGRDRAAAAVVSTPRLFDERWSVVESAAVCGSIGVDPVAASVPRQSPEWGREPTPSFRSDDDRSGAVR</sequence>
<evidence type="ECO:0000256" key="1">
    <source>
        <dbReference type="SAM" id="MobiDB-lite"/>
    </source>
</evidence>
<dbReference type="Proteomes" id="UP000011592">
    <property type="component" value="Unassembled WGS sequence"/>
</dbReference>
<reference evidence="2 3" key="1">
    <citation type="journal article" date="2014" name="PLoS Genet.">
        <title>Phylogenetically driven sequencing of extremely halophilic archaea reveals strategies for static and dynamic osmo-response.</title>
        <authorList>
            <person name="Becker E.A."/>
            <person name="Seitzer P.M."/>
            <person name="Tritt A."/>
            <person name="Larsen D."/>
            <person name="Krusor M."/>
            <person name="Yao A.I."/>
            <person name="Wu D."/>
            <person name="Madern D."/>
            <person name="Eisen J.A."/>
            <person name="Darling A.E."/>
            <person name="Facciotti M.T."/>
        </authorList>
    </citation>
    <scope>NUCLEOTIDE SEQUENCE [LARGE SCALE GENOMIC DNA]</scope>
    <source>
        <strain evidence="2 3">JCM 14663</strain>
    </source>
</reference>
<proteinExistence type="predicted"/>
<name>L9Z172_9EURY</name>
<protein>
    <submittedName>
        <fullName evidence="2">Uncharacterized protein</fullName>
    </submittedName>
</protein>
<accession>L9Z172</accession>
<feature type="region of interest" description="Disordered" evidence="1">
    <location>
        <begin position="93"/>
        <end position="122"/>
    </location>
</feature>